<sequence>MSSASIITINGLTEGGDRRCGVKIEPGCRYGNDIWYQKQPASVPGRIVM</sequence>
<reference evidence="1" key="2">
    <citation type="journal article" date="2015" name="Genome Announc.">
        <title>Draft Genome Sequence of Filamentous Marine Cyanobacterium Lyngbya confervoides Strain BDU141951.</title>
        <authorList>
            <person name="Chandrababunaidu M.M."/>
            <person name="Sen D."/>
            <person name="Tripathy S."/>
        </authorList>
    </citation>
    <scope>NUCLEOTIDE SEQUENCE</scope>
    <source>
        <strain evidence="1">BDU141951</strain>
    </source>
</reference>
<evidence type="ECO:0000313" key="1">
    <source>
        <dbReference type="EMBL" id="NEV66534.1"/>
    </source>
</evidence>
<protein>
    <submittedName>
        <fullName evidence="1">Uncharacterized protein</fullName>
    </submittedName>
</protein>
<gene>
    <name evidence="1" type="ORF">QQ91_005355</name>
</gene>
<organism evidence="1">
    <name type="scientific">Lyngbya confervoides BDU141951</name>
    <dbReference type="NCBI Taxonomy" id="1574623"/>
    <lineage>
        <taxon>Bacteria</taxon>
        <taxon>Bacillati</taxon>
        <taxon>Cyanobacteriota</taxon>
        <taxon>Cyanophyceae</taxon>
        <taxon>Oscillatoriophycideae</taxon>
        <taxon>Oscillatoriales</taxon>
        <taxon>Microcoleaceae</taxon>
        <taxon>Lyngbya</taxon>
    </lineage>
</organism>
<dbReference type="EMBL" id="JTHE02000003">
    <property type="protein sequence ID" value="NEV66534.1"/>
    <property type="molecule type" value="Genomic_DNA"/>
</dbReference>
<reference evidence="1" key="1">
    <citation type="submission" date="2014-11" db="EMBL/GenBank/DDBJ databases">
        <authorList>
            <person name="Malar M.C."/>
            <person name="Sen D."/>
            <person name="Tripathy S."/>
        </authorList>
    </citation>
    <scope>NUCLEOTIDE SEQUENCE</scope>
    <source>
        <strain evidence="1">BDU141951</strain>
    </source>
</reference>
<name>A0A8T6QMN6_9CYAN</name>
<comment type="caution">
    <text evidence="1">The sequence shown here is derived from an EMBL/GenBank/DDBJ whole genome shotgun (WGS) entry which is preliminary data.</text>
</comment>
<dbReference type="AlphaFoldDB" id="A0A8T6QMN6"/>
<reference evidence="1" key="3">
    <citation type="submission" date="2020-02" db="EMBL/GenBank/DDBJ databases">
        <authorList>
            <person name="Sarangi A.N."/>
            <person name="Ghosh S."/>
            <person name="Mukherjee M."/>
            <person name="Tripathy S."/>
        </authorList>
    </citation>
    <scope>NUCLEOTIDE SEQUENCE</scope>
    <source>
        <strain evidence="1">BDU141951</strain>
    </source>
</reference>
<proteinExistence type="predicted"/>
<accession>A0A8T6QMN6</accession>